<organism evidence="2 3">
    <name type="scientific">Boletus edulis BED1</name>
    <dbReference type="NCBI Taxonomy" id="1328754"/>
    <lineage>
        <taxon>Eukaryota</taxon>
        <taxon>Fungi</taxon>
        <taxon>Dikarya</taxon>
        <taxon>Basidiomycota</taxon>
        <taxon>Agaricomycotina</taxon>
        <taxon>Agaricomycetes</taxon>
        <taxon>Agaricomycetidae</taxon>
        <taxon>Boletales</taxon>
        <taxon>Boletineae</taxon>
        <taxon>Boletaceae</taxon>
        <taxon>Boletoideae</taxon>
        <taxon>Boletus</taxon>
    </lineage>
</organism>
<evidence type="ECO:0000313" key="2">
    <source>
        <dbReference type="EMBL" id="KAF8425427.1"/>
    </source>
</evidence>
<dbReference type="Proteomes" id="UP001194468">
    <property type="component" value="Unassembled WGS sequence"/>
</dbReference>
<dbReference type="EMBL" id="WHUW01000094">
    <property type="protein sequence ID" value="KAF8425427.1"/>
    <property type="molecule type" value="Genomic_DNA"/>
</dbReference>
<accession>A0AAD4G7I6</accession>
<dbReference type="AlphaFoldDB" id="A0AAD4G7I6"/>
<evidence type="ECO:0000313" key="3">
    <source>
        <dbReference type="Proteomes" id="UP001194468"/>
    </source>
</evidence>
<gene>
    <name evidence="2" type="ORF">L210DRAFT_177277</name>
</gene>
<keyword evidence="3" id="KW-1185">Reference proteome</keyword>
<evidence type="ECO:0000256" key="1">
    <source>
        <dbReference type="SAM" id="MobiDB-lite"/>
    </source>
</evidence>
<reference evidence="2" key="1">
    <citation type="submission" date="2019-10" db="EMBL/GenBank/DDBJ databases">
        <authorList>
            <consortium name="DOE Joint Genome Institute"/>
            <person name="Kuo A."/>
            <person name="Miyauchi S."/>
            <person name="Kiss E."/>
            <person name="Drula E."/>
            <person name="Kohler A."/>
            <person name="Sanchez-Garcia M."/>
            <person name="Andreopoulos B."/>
            <person name="Barry K.W."/>
            <person name="Bonito G."/>
            <person name="Buee M."/>
            <person name="Carver A."/>
            <person name="Chen C."/>
            <person name="Cichocki N."/>
            <person name="Clum A."/>
            <person name="Culley D."/>
            <person name="Crous P.W."/>
            <person name="Fauchery L."/>
            <person name="Girlanda M."/>
            <person name="Hayes R."/>
            <person name="Keri Z."/>
            <person name="LaButti K."/>
            <person name="Lipzen A."/>
            <person name="Lombard V."/>
            <person name="Magnuson J."/>
            <person name="Maillard F."/>
            <person name="Morin E."/>
            <person name="Murat C."/>
            <person name="Nolan M."/>
            <person name="Ohm R."/>
            <person name="Pangilinan J."/>
            <person name="Pereira M."/>
            <person name="Perotto S."/>
            <person name="Peter M."/>
            <person name="Riley R."/>
            <person name="Sitrit Y."/>
            <person name="Stielow B."/>
            <person name="Szollosi G."/>
            <person name="Zifcakova L."/>
            <person name="Stursova M."/>
            <person name="Spatafora J.W."/>
            <person name="Tedersoo L."/>
            <person name="Vaario L.-M."/>
            <person name="Yamada A."/>
            <person name="Yan M."/>
            <person name="Wang P."/>
            <person name="Xu J."/>
            <person name="Bruns T."/>
            <person name="Baldrian P."/>
            <person name="Vilgalys R."/>
            <person name="Henrissat B."/>
            <person name="Grigoriev I.V."/>
            <person name="Hibbett D."/>
            <person name="Nagy L.G."/>
            <person name="Martin F.M."/>
        </authorList>
    </citation>
    <scope>NUCLEOTIDE SEQUENCE</scope>
    <source>
        <strain evidence="2">BED1</strain>
    </source>
</reference>
<sequence>MVPIDTPAVVSPGVNLECTGGHHPGGGDGKKLLTRRGTPFFAGSGGSQPETAAFYSDANSDNSDVPYSSFTEDLDNSSTWATESKRQSSSSSFPRRDEPLPSKIHQAATPSSSEKLHLFETLPQFYTSTFPSSNQRKRVTTEGLTRVTKRGRHGEVPQEQDVISP</sequence>
<protein>
    <submittedName>
        <fullName evidence="2">Uncharacterized protein</fullName>
    </submittedName>
</protein>
<feature type="region of interest" description="Disordered" evidence="1">
    <location>
        <begin position="129"/>
        <end position="165"/>
    </location>
</feature>
<proteinExistence type="predicted"/>
<name>A0AAD4G7I6_BOLED</name>
<reference evidence="2" key="2">
    <citation type="journal article" date="2020" name="Nat. Commun.">
        <title>Large-scale genome sequencing of mycorrhizal fungi provides insights into the early evolution of symbiotic traits.</title>
        <authorList>
            <person name="Miyauchi S."/>
            <person name="Kiss E."/>
            <person name="Kuo A."/>
            <person name="Drula E."/>
            <person name="Kohler A."/>
            <person name="Sanchez-Garcia M."/>
            <person name="Morin E."/>
            <person name="Andreopoulos B."/>
            <person name="Barry K.W."/>
            <person name="Bonito G."/>
            <person name="Buee M."/>
            <person name="Carver A."/>
            <person name="Chen C."/>
            <person name="Cichocki N."/>
            <person name="Clum A."/>
            <person name="Culley D."/>
            <person name="Crous P.W."/>
            <person name="Fauchery L."/>
            <person name="Girlanda M."/>
            <person name="Hayes R.D."/>
            <person name="Keri Z."/>
            <person name="LaButti K."/>
            <person name="Lipzen A."/>
            <person name="Lombard V."/>
            <person name="Magnuson J."/>
            <person name="Maillard F."/>
            <person name="Murat C."/>
            <person name="Nolan M."/>
            <person name="Ohm R.A."/>
            <person name="Pangilinan J."/>
            <person name="Pereira M.F."/>
            <person name="Perotto S."/>
            <person name="Peter M."/>
            <person name="Pfister S."/>
            <person name="Riley R."/>
            <person name="Sitrit Y."/>
            <person name="Stielow J.B."/>
            <person name="Szollosi G."/>
            <person name="Zifcakova L."/>
            <person name="Stursova M."/>
            <person name="Spatafora J.W."/>
            <person name="Tedersoo L."/>
            <person name="Vaario L.M."/>
            <person name="Yamada A."/>
            <person name="Yan M."/>
            <person name="Wang P."/>
            <person name="Xu J."/>
            <person name="Bruns T."/>
            <person name="Baldrian P."/>
            <person name="Vilgalys R."/>
            <person name="Dunand C."/>
            <person name="Henrissat B."/>
            <person name="Grigoriev I.V."/>
            <person name="Hibbett D."/>
            <person name="Nagy L.G."/>
            <person name="Martin F.M."/>
        </authorList>
    </citation>
    <scope>NUCLEOTIDE SEQUENCE</scope>
    <source>
        <strain evidence="2">BED1</strain>
    </source>
</reference>
<feature type="region of interest" description="Disordered" evidence="1">
    <location>
        <begin position="15"/>
        <end position="113"/>
    </location>
</feature>
<comment type="caution">
    <text evidence="2">The sequence shown here is derived from an EMBL/GenBank/DDBJ whole genome shotgun (WGS) entry which is preliminary data.</text>
</comment>
<feature type="compositionally biased region" description="Polar residues" evidence="1">
    <location>
        <begin position="57"/>
        <end position="82"/>
    </location>
</feature>